<protein>
    <submittedName>
        <fullName evidence="2">Uncharacterized protein</fullName>
    </submittedName>
</protein>
<gene>
    <name evidence="2" type="ORF">BDW02DRAFT_579798</name>
</gene>
<evidence type="ECO:0000313" key="3">
    <source>
        <dbReference type="Proteomes" id="UP000800040"/>
    </source>
</evidence>
<dbReference type="AlphaFoldDB" id="A0A6A5KEU2"/>
<evidence type="ECO:0000256" key="1">
    <source>
        <dbReference type="SAM" id="MobiDB-lite"/>
    </source>
</evidence>
<sequence>MPKTRRNYWDLREDAGDEMAAACKRRKLGLSQAFRQDNLVPTGSYSCGRYSRGTIGTGTDASYVRLKHSQCGHINNPFVWLTAWRTISTTMLGPKYESPKAHDYAASSPLTCAACGSAPTSLETSAEDNDLRTHRNNKATFHRQPPQHR</sequence>
<proteinExistence type="predicted"/>
<feature type="compositionally biased region" description="Basic residues" evidence="1">
    <location>
        <begin position="134"/>
        <end position="149"/>
    </location>
</feature>
<accession>A0A6A5KEU2</accession>
<name>A0A6A5KEU2_9PLEO</name>
<organism evidence="2 3">
    <name type="scientific">Decorospora gaudefroyi</name>
    <dbReference type="NCBI Taxonomy" id="184978"/>
    <lineage>
        <taxon>Eukaryota</taxon>
        <taxon>Fungi</taxon>
        <taxon>Dikarya</taxon>
        <taxon>Ascomycota</taxon>
        <taxon>Pezizomycotina</taxon>
        <taxon>Dothideomycetes</taxon>
        <taxon>Pleosporomycetidae</taxon>
        <taxon>Pleosporales</taxon>
        <taxon>Pleosporineae</taxon>
        <taxon>Pleosporaceae</taxon>
        <taxon>Decorospora</taxon>
    </lineage>
</organism>
<reference evidence="2" key="1">
    <citation type="submission" date="2020-01" db="EMBL/GenBank/DDBJ databases">
        <authorList>
            <consortium name="DOE Joint Genome Institute"/>
            <person name="Haridas S."/>
            <person name="Albert R."/>
            <person name="Binder M."/>
            <person name="Bloem J."/>
            <person name="Labutti K."/>
            <person name="Salamov A."/>
            <person name="Andreopoulos B."/>
            <person name="Baker S.E."/>
            <person name="Barry K."/>
            <person name="Bills G."/>
            <person name="Bluhm B.H."/>
            <person name="Cannon C."/>
            <person name="Castanera R."/>
            <person name="Culley D.E."/>
            <person name="Daum C."/>
            <person name="Ezra D."/>
            <person name="Gonzalez J.B."/>
            <person name="Henrissat B."/>
            <person name="Kuo A."/>
            <person name="Liang C."/>
            <person name="Lipzen A."/>
            <person name="Lutzoni F."/>
            <person name="Magnuson J."/>
            <person name="Mondo S."/>
            <person name="Nolan M."/>
            <person name="Ohm R."/>
            <person name="Pangilinan J."/>
            <person name="Park H.-J."/>
            <person name="Ramirez L."/>
            <person name="Alfaro M."/>
            <person name="Sun H."/>
            <person name="Tritt A."/>
            <person name="Yoshinaga Y."/>
            <person name="Zwiers L.-H."/>
            <person name="Turgeon B.G."/>
            <person name="Goodwin S.B."/>
            <person name="Spatafora J.W."/>
            <person name="Crous P.W."/>
            <person name="Grigoriev I.V."/>
        </authorList>
    </citation>
    <scope>NUCLEOTIDE SEQUENCE</scope>
    <source>
        <strain evidence="2">P77</strain>
    </source>
</reference>
<keyword evidence="3" id="KW-1185">Reference proteome</keyword>
<feature type="region of interest" description="Disordered" evidence="1">
    <location>
        <begin position="117"/>
        <end position="149"/>
    </location>
</feature>
<dbReference type="Proteomes" id="UP000800040">
    <property type="component" value="Unassembled WGS sequence"/>
</dbReference>
<dbReference type="EMBL" id="ML975306">
    <property type="protein sequence ID" value="KAF1834166.1"/>
    <property type="molecule type" value="Genomic_DNA"/>
</dbReference>
<evidence type="ECO:0000313" key="2">
    <source>
        <dbReference type="EMBL" id="KAF1834166.1"/>
    </source>
</evidence>